<feature type="transmembrane region" description="Helical" evidence="1">
    <location>
        <begin position="12"/>
        <end position="29"/>
    </location>
</feature>
<keyword evidence="1" id="KW-1133">Transmembrane helix</keyword>
<accession>A0ABT1G3W5</accession>
<keyword evidence="1" id="KW-0812">Transmembrane</keyword>
<dbReference type="EMBL" id="JAMFTQ010000021">
    <property type="protein sequence ID" value="MCP1388680.1"/>
    <property type="molecule type" value="Genomic_DNA"/>
</dbReference>
<dbReference type="Proteomes" id="UP001204000">
    <property type="component" value="Unassembled WGS sequence"/>
</dbReference>
<reference evidence="2" key="1">
    <citation type="submission" date="2022-05" db="EMBL/GenBank/DDBJ databases">
        <title>Corynebacterium sp. TA-R-1 sp. nov., isolated from human feces.</title>
        <authorList>
            <person name="Shamsuzzaman M."/>
            <person name="Dahal R.H."/>
        </authorList>
    </citation>
    <scope>NUCLEOTIDE SEQUENCE</scope>
    <source>
        <strain evidence="2">TA-R-1</strain>
    </source>
</reference>
<keyword evidence="3" id="KW-1185">Reference proteome</keyword>
<comment type="caution">
    <text evidence="2">The sequence shown here is derived from an EMBL/GenBank/DDBJ whole genome shotgun (WGS) entry which is preliminary data.</text>
</comment>
<evidence type="ECO:0000256" key="1">
    <source>
        <dbReference type="SAM" id="Phobius"/>
    </source>
</evidence>
<dbReference type="RefSeq" id="WP_253579513.1">
    <property type="nucleotide sequence ID" value="NZ_JAMFTQ010000021.1"/>
</dbReference>
<evidence type="ECO:0000313" key="2">
    <source>
        <dbReference type="EMBL" id="MCP1388680.1"/>
    </source>
</evidence>
<sequence>MNTNTTGQADIILGVIVFLLGFLAVKYAWGSISYLTAAVSWIAGIFMVGRGIVKSRR</sequence>
<organism evidence="2 3">
    <name type="scientific">Corynebacterium stercoris</name>
    <dbReference type="NCBI Taxonomy" id="2943490"/>
    <lineage>
        <taxon>Bacteria</taxon>
        <taxon>Bacillati</taxon>
        <taxon>Actinomycetota</taxon>
        <taxon>Actinomycetes</taxon>
        <taxon>Mycobacteriales</taxon>
        <taxon>Corynebacteriaceae</taxon>
        <taxon>Corynebacterium</taxon>
    </lineage>
</organism>
<keyword evidence="1" id="KW-0472">Membrane</keyword>
<protein>
    <submittedName>
        <fullName evidence="2">Uncharacterized protein</fullName>
    </submittedName>
</protein>
<proteinExistence type="predicted"/>
<feature type="transmembrane region" description="Helical" evidence="1">
    <location>
        <begin position="35"/>
        <end position="53"/>
    </location>
</feature>
<name>A0ABT1G3W5_9CORY</name>
<gene>
    <name evidence="2" type="ORF">M5J20_10890</name>
</gene>
<evidence type="ECO:0000313" key="3">
    <source>
        <dbReference type="Proteomes" id="UP001204000"/>
    </source>
</evidence>